<evidence type="ECO:0000313" key="2">
    <source>
        <dbReference type="Proteomes" id="UP000828251"/>
    </source>
</evidence>
<dbReference type="Proteomes" id="UP000828251">
    <property type="component" value="Unassembled WGS sequence"/>
</dbReference>
<proteinExistence type="predicted"/>
<accession>A0A9D4AIT4</accession>
<reference evidence="1 2" key="1">
    <citation type="journal article" date="2021" name="Plant Biotechnol. J.">
        <title>Multi-omics assisted identification of the key and species-specific regulatory components of drought-tolerant mechanisms in Gossypium stocksii.</title>
        <authorList>
            <person name="Yu D."/>
            <person name="Ke L."/>
            <person name="Zhang D."/>
            <person name="Wu Y."/>
            <person name="Sun Y."/>
            <person name="Mei J."/>
            <person name="Sun J."/>
            <person name="Sun Y."/>
        </authorList>
    </citation>
    <scope>NUCLEOTIDE SEQUENCE [LARGE SCALE GENOMIC DNA]</scope>
    <source>
        <strain evidence="2">cv. E1</strain>
        <tissue evidence="1">Leaf</tissue>
    </source>
</reference>
<organism evidence="1 2">
    <name type="scientific">Gossypium stocksii</name>
    <dbReference type="NCBI Taxonomy" id="47602"/>
    <lineage>
        <taxon>Eukaryota</taxon>
        <taxon>Viridiplantae</taxon>
        <taxon>Streptophyta</taxon>
        <taxon>Embryophyta</taxon>
        <taxon>Tracheophyta</taxon>
        <taxon>Spermatophyta</taxon>
        <taxon>Magnoliopsida</taxon>
        <taxon>eudicotyledons</taxon>
        <taxon>Gunneridae</taxon>
        <taxon>Pentapetalae</taxon>
        <taxon>rosids</taxon>
        <taxon>malvids</taxon>
        <taxon>Malvales</taxon>
        <taxon>Malvaceae</taxon>
        <taxon>Malvoideae</taxon>
        <taxon>Gossypium</taxon>
    </lineage>
</organism>
<protein>
    <submittedName>
        <fullName evidence="1">Uncharacterized protein</fullName>
    </submittedName>
</protein>
<name>A0A9D4AIT4_9ROSI</name>
<dbReference type="AlphaFoldDB" id="A0A9D4AIT4"/>
<comment type="caution">
    <text evidence="1">The sequence shown here is derived from an EMBL/GenBank/DDBJ whole genome shotgun (WGS) entry which is preliminary data.</text>
</comment>
<dbReference type="EMBL" id="JAIQCV010000002">
    <property type="protein sequence ID" value="KAH1122088.1"/>
    <property type="molecule type" value="Genomic_DNA"/>
</dbReference>
<sequence>MLEARVAIEKRSKMDLATTFSLQHGPFAKNGLMCIYIVIGAREIGDFGSLRRDQARVRSALANSFVDVICT</sequence>
<evidence type="ECO:0000313" key="1">
    <source>
        <dbReference type="EMBL" id="KAH1122088.1"/>
    </source>
</evidence>
<gene>
    <name evidence="1" type="ORF">J1N35_005248</name>
</gene>
<keyword evidence="2" id="KW-1185">Reference proteome</keyword>